<evidence type="ECO:0000313" key="6">
    <source>
        <dbReference type="EMBL" id="SDG02077.1"/>
    </source>
</evidence>
<reference evidence="6 7" key="1">
    <citation type="submission" date="2016-10" db="EMBL/GenBank/DDBJ databases">
        <authorList>
            <person name="Varghese N."/>
            <person name="Submissions S."/>
        </authorList>
    </citation>
    <scope>NUCLEOTIDE SEQUENCE [LARGE SCALE GENOMIC DNA]</scope>
    <source>
        <strain evidence="6 7">S7-754</strain>
    </source>
</reference>
<evidence type="ECO:0000256" key="2">
    <source>
        <dbReference type="SAM" id="MobiDB-lite"/>
    </source>
</evidence>
<protein>
    <submittedName>
        <fullName evidence="6">Polysaccharide export outer membrane protein</fullName>
    </submittedName>
</protein>
<feature type="region of interest" description="Disordered" evidence="2">
    <location>
        <begin position="21"/>
        <end position="44"/>
    </location>
</feature>
<gene>
    <name evidence="6" type="ORF">SAMN05216557_10948</name>
</gene>
<feature type="compositionally biased region" description="Low complexity" evidence="2">
    <location>
        <begin position="26"/>
        <end position="44"/>
    </location>
</feature>
<feature type="chain" id="PRO_5009242488" evidence="3">
    <location>
        <begin position="22"/>
        <end position="219"/>
    </location>
</feature>
<feature type="domain" description="Polysaccharide export protein N-terminal" evidence="4">
    <location>
        <begin position="66"/>
        <end position="140"/>
    </location>
</feature>
<dbReference type="Gene3D" id="3.10.560.10">
    <property type="entry name" value="Outer membrane lipoprotein wza domain like"/>
    <property type="match status" value="1"/>
</dbReference>
<organism evidence="6 7">
    <name type="scientific">Sphingomonas carotinifaciens</name>
    <dbReference type="NCBI Taxonomy" id="1166323"/>
    <lineage>
        <taxon>Bacteria</taxon>
        <taxon>Pseudomonadati</taxon>
        <taxon>Pseudomonadota</taxon>
        <taxon>Alphaproteobacteria</taxon>
        <taxon>Sphingomonadales</taxon>
        <taxon>Sphingomonadaceae</taxon>
        <taxon>Sphingomonas</taxon>
    </lineage>
</organism>
<accession>A0A1G7QU91</accession>
<dbReference type="AlphaFoldDB" id="A0A1G7QU91"/>
<keyword evidence="1 3" id="KW-0732">Signal</keyword>
<evidence type="ECO:0000259" key="4">
    <source>
        <dbReference type="Pfam" id="PF02563"/>
    </source>
</evidence>
<dbReference type="InterPro" id="IPR003715">
    <property type="entry name" value="Poly_export_N"/>
</dbReference>
<name>A0A1G7QU91_9SPHN</name>
<sequence>MRILMALVALTSLASAHPALASGQMTAPRTATPGTTTADPATTTAASPARAAVARAEAGQATPVSAGNDYTLGVADKVRVIIFDEPSLSGEFFVNANGRLSLPLIGDVDAAGVNTTSLAATIQEKLADGYLRQPRVSIDVLTFRPYYILGEVNKPGEYPYSSGLTVLNAVATAEGFTYRASKKSVVIKHAGESTEEKVDLSPDLRVRPGDTIRIRERLF</sequence>
<evidence type="ECO:0000256" key="3">
    <source>
        <dbReference type="SAM" id="SignalP"/>
    </source>
</evidence>
<dbReference type="Pfam" id="PF02563">
    <property type="entry name" value="Poly_export"/>
    <property type="match status" value="1"/>
</dbReference>
<feature type="domain" description="Soluble ligand binding" evidence="5">
    <location>
        <begin position="146"/>
        <end position="187"/>
    </location>
</feature>
<evidence type="ECO:0000313" key="7">
    <source>
        <dbReference type="Proteomes" id="UP000323502"/>
    </source>
</evidence>
<dbReference type="PANTHER" id="PTHR33619">
    <property type="entry name" value="POLYSACCHARIDE EXPORT PROTEIN GFCE-RELATED"/>
    <property type="match status" value="1"/>
</dbReference>
<dbReference type="Gene3D" id="3.30.1950.10">
    <property type="entry name" value="wza like domain"/>
    <property type="match status" value="1"/>
</dbReference>
<proteinExistence type="predicted"/>
<dbReference type="InterPro" id="IPR019554">
    <property type="entry name" value="Soluble_ligand-bd"/>
</dbReference>
<keyword evidence="7" id="KW-1185">Reference proteome</keyword>
<feature type="signal peptide" evidence="3">
    <location>
        <begin position="1"/>
        <end position="21"/>
    </location>
</feature>
<dbReference type="InterPro" id="IPR049712">
    <property type="entry name" value="Poly_export"/>
</dbReference>
<dbReference type="Pfam" id="PF10531">
    <property type="entry name" value="SLBB"/>
    <property type="match status" value="1"/>
</dbReference>
<evidence type="ECO:0000259" key="5">
    <source>
        <dbReference type="Pfam" id="PF10531"/>
    </source>
</evidence>
<dbReference type="Proteomes" id="UP000323502">
    <property type="component" value="Unassembled WGS sequence"/>
</dbReference>
<dbReference type="EMBL" id="FNBI01000009">
    <property type="protein sequence ID" value="SDG02077.1"/>
    <property type="molecule type" value="Genomic_DNA"/>
</dbReference>
<dbReference type="PANTHER" id="PTHR33619:SF3">
    <property type="entry name" value="POLYSACCHARIDE EXPORT PROTEIN GFCE-RELATED"/>
    <property type="match status" value="1"/>
</dbReference>
<evidence type="ECO:0000256" key="1">
    <source>
        <dbReference type="ARBA" id="ARBA00022729"/>
    </source>
</evidence>
<dbReference type="RefSeq" id="WP_249042496.1">
    <property type="nucleotide sequence ID" value="NZ_JACIEY010000011.1"/>
</dbReference>
<dbReference type="GO" id="GO:0015159">
    <property type="term" value="F:polysaccharide transmembrane transporter activity"/>
    <property type="evidence" value="ECO:0007669"/>
    <property type="project" value="InterPro"/>
</dbReference>